<dbReference type="EMBL" id="LMAW01001148">
    <property type="protein sequence ID" value="KQK84242.1"/>
    <property type="molecule type" value="Genomic_DNA"/>
</dbReference>
<gene>
    <name evidence="2" type="ORF">AAES_50359</name>
</gene>
<name>A0A0Q3UTZ7_AMAAE</name>
<evidence type="ECO:0000313" key="3">
    <source>
        <dbReference type="Proteomes" id="UP000051836"/>
    </source>
</evidence>
<keyword evidence="3" id="KW-1185">Reference proteome</keyword>
<evidence type="ECO:0000313" key="2">
    <source>
        <dbReference type="EMBL" id="KQK84242.1"/>
    </source>
</evidence>
<accession>A0A0Q3UTZ7</accession>
<dbReference type="AlphaFoldDB" id="A0A0Q3UTZ7"/>
<feature type="region of interest" description="Disordered" evidence="1">
    <location>
        <begin position="56"/>
        <end position="83"/>
    </location>
</feature>
<proteinExistence type="predicted"/>
<dbReference type="Proteomes" id="UP000051836">
    <property type="component" value="Unassembled WGS sequence"/>
</dbReference>
<comment type="caution">
    <text evidence="2">The sequence shown here is derived from an EMBL/GenBank/DDBJ whole genome shotgun (WGS) entry which is preliminary data.</text>
</comment>
<evidence type="ECO:0000256" key="1">
    <source>
        <dbReference type="SAM" id="MobiDB-lite"/>
    </source>
</evidence>
<organism evidence="2 3">
    <name type="scientific">Amazona aestiva</name>
    <name type="common">Blue-fronted Amazon parrot</name>
    <dbReference type="NCBI Taxonomy" id="12930"/>
    <lineage>
        <taxon>Eukaryota</taxon>
        <taxon>Metazoa</taxon>
        <taxon>Chordata</taxon>
        <taxon>Craniata</taxon>
        <taxon>Vertebrata</taxon>
        <taxon>Euteleostomi</taxon>
        <taxon>Archelosauria</taxon>
        <taxon>Archosauria</taxon>
        <taxon>Dinosauria</taxon>
        <taxon>Saurischia</taxon>
        <taxon>Theropoda</taxon>
        <taxon>Coelurosauria</taxon>
        <taxon>Aves</taxon>
        <taxon>Neognathae</taxon>
        <taxon>Neoaves</taxon>
        <taxon>Telluraves</taxon>
        <taxon>Australaves</taxon>
        <taxon>Psittaciformes</taxon>
        <taxon>Psittacidae</taxon>
        <taxon>Amazona</taxon>
    </lineage>
</organism>
<protein>
    <submittedName>
        <fullName evidence="2">Uncharacterized protein</fullName>
    </submittedName>
</protein>
<sequence length="83" mass="8800">MPVLAAQARIAFDAEVGRCERVGGVYTGESGKKLQENLECKAVAASKQYAYPGMKHRNASGVKEPMTPSSVSLGLKDASSALW</sequence>
<reference evidence="2 3" key="1">
    <citation type="submission" date="2015-10" db="EMBL/GenBank/DDBJ databases">
        <authorList>
            <person name="Gilbert D.G."/>
        </authorList>
    </citation>
    <scope>NUCLEOTIDE SEQUENCE [LARGE SCALE GENOMIC DNA]</scope>
    <source>
        <strain evidence="2">FVVF132</strain>
    </source>
</reference>